<dbReference type="EMBL" id="CAKASE010000065">
    <property type="protein sequence ID" value="CAG9570226.1"/>
    <property type="molecule type" value="Genomic_DNA"/>
</dbReference>
<sequence>MDNAKSQTKPRNRFLQLSLKKNGVKQISTQKNIHSEADVIILDDSFDKLRFEFTNIKAAKTYSPVTINDSSEFCEDIPCLNLDKEPSKSGNASFNATLEFTSPVNSKDNRPSTGGWSPAQNILCATPKNDPLPSTPQDKACKSSEQCSIKKIHQSQQKLLSDLYGETWKSIPSLFKTLQQNHKNLNGISKKLNFNDDDKENIKSDLERNKQLYLMESETKRRVEVLNSDKKSKKKLFTEKVPSTPEPPKLKSKLKTTSKKKKSMTVTELVEVMTNDVDSLSQKVKNVCVTPKNDVVNRCTFIGSLADNVPSWRCHTEAMQYRDNYKSLKEKLARRLFVEFNKNVFDNALEADMPIIWDTKLRSTAGTTTNKLIKTSKGTKIRTSSIKLSNKVVDNCQRLRDTLIHELCHAATWLIDGELRAGHGPLWKKWATRSLRQYPELGEISRCHDLEIHYKYCYKCTQCGYSIKRHSKSIDITKKCCGYCRGTFEIIINKKNKDGVVVSTPARKGGPNDFALFVKENYGSHKKNGKTHAEVMKVLGEEFSARKNRMNDRLYDNIDSCSD</sequence>
<feature type="domain" description="SprT-like" evidence="2">
    <location>
        <begin position="330"/>
        <end position="491"/>
    </location>
</feature>
<dbReference type="InterPro" id="IPR006640">
    <property type="entry name" value="SprT-like_domain"/>
</dbReference>
<evidence type="ECO:0000313" key="4">
    <source>
        <dbReference type="Proteomes" id="UP000789524"/>
    </source>
</evidence>
<dbReference type="OrthoDB" id="20772at2759"/>
<name>A0A8J2W6U1_9NEOP</name>
<dbReference type="Proteomes" id="UP000789524">
    <property type="component" value="Unassembled WGS sequence"/>
</dbReference>
<organism evidence="3 4">
    <name type="scientific">Danaus chrysippus</name>
    <name type="common">African queen</name>
    <dbReference type="NCBI Taxonomy" id="151541"/>
    <lineage>
        <taxon>Eukaryota</taxon>
        <taxon>Metazoa</taxon>
        <taxon>Ecdysozoa</taxon>
        <taxon>Arthropoda</taxon>
        <taxon>Hexapoda</taxon>
        <taxon>Insecta</taxon>
        <taxon>Pterygota</taxon>
        <taxon>Neoptera</taxon>
        <taxon>Endopterygota</taxon>
        <taxon>Lepidoptera</taxon>
        <taxon>Glossata</taxon>
        <taxon>Ditrysia</taxon>
        <taxon>Papilionoidea</taxon>
        <taxon>Nymphalidae</taxon>
        <taxon>Danainae</taxon>
        <taxon>Danaini</taxon>
        <taxon>Danaina</taxon>
        <taxon>Danaus</taxon>
        <taxon>Anosia</taxon>
    </lineage>
</organism>
<feature type="region of interest" description="Disordered" evidence="1">
    <location>
        <begin position="236"/>
        <end position="258"/>
    </location>
</feature>
<dbReference type="PANTHER" id="PTHR23099:SF0">
    <property type="entry name" value="GERM CELL NUCLEAR ACIDIC PROTEIN"/>
    <property type="match status" value="1"/>
</dbReference>
<dbReference type="SMART" id="SM00731">
    <property type="entry name" value="SprT"/>
    <property type="match status" value="1"/>
</dbReference>
<dbReference type="PANTHER" id="PTHR23099">
    <property type="entry name" value="TRANSCRIPTIONAL REGULATOR"/>
    <property type="match status" value="1"/>
</dbReference>
<keyword evidence="4" id="KW-1185">Reference proteome</keyword>
<dbReference type="Pfam" id="PF10263">
    <property type="entry name" value="SprT-like"/>
    <property type="match status" value="1"/>
</dbReference>
<evidence type="ECO:0000313" key="3">
    <source>
        <dbReference type="EMBL" id="CAG9570226.1"/>
    </source>
</evidence>
<reference evidence="3" key="1">
    <citation type="submission" date="2021-09" db="EMBL/GenBank/DDBJ databases">
        <authorList>
            <person name="Martin H S."/>
        </authorList>
    </citation>
    <scope>NUCLEOTIDE SEQUENCE</scope>
</reference>
<dbReference type="GO" id="GO:0005634">
    <property type="term" value="C:nucleus"/>
    <property type="evidence" value="ECO:0007669"/>
    <property type="project" value="TreeGrafter"/>
</dbReference>
<evidence type="ECO:0000259" key="2">
    <source>
        <dbReference type="SMART" id="SM00731"/>
    </source>
</evidence>
<evidence type="ECO:0000256" key="1">
    <source>
        <dbReference type="SAM" id="MobiDB-lite"/>
    </source>
</evidence>
<proteinExistence type="predicted"/>
<accession>A0A8J2W6U1</accession>
<dbReference type="GO" id="GO:0006974">
    <property type="term" value="P:DNA damage response"/>
    <property type="evidence" value="ECO:0007669"/>
    <property type="project" value="UniProtKB-ARBA"/>
</dbReference>
<gene>
    <name evidence="3" type="ORF">DCHRY22_LOCUS9141</name>
</gene>
<comment type="caution">
    <text evidence="3">The sequence shown here is derived from an EMBL/GenBank/DDBJ whole genome shotgun (WGS) entry which is preliminary data.</text>
</comment>
<protein>
    <submittedName>
        <fullName evidence="3">(African queen) hypothetical protein</fullName>
    </submittedName>
</protein>
<dbReference type="AlphaFoldDB" id="A0A8J2W6U1"/>